<keyword evidence="3" id="KW-0964">Secreted</keyword>
<comment type="similarity">
    <text evidence="2">Belongs to the attacin/sarcotoxin-2 family.</text>
</comment>
<evidence type="ECO:0000256" key="6">
    <source>
        <dbReference type="ARBA" id="ARBA00022859"/>
    </source>
</evidence>
<evidence type="ECO:0000256" key="2">
    <source>
        <dbReference type="ARBA" id="ARBA00007550"/>
    </source>
</evidence>
<evidence type="ECO:0000313" key="11">
    <source>
        <dbReference type="Proteomes" id="UP000095300"/>
    </source>
</evidence>
<keyword evidence="8" id="KW-0732">Signal</keyword>
<feature type="domain" description="Attacin C-terminal" evidence="9">
    <location>
        <begin position="120"/>
        <end position="237"/>
    </location>
</feature>
<keyword evidence="11" id="KW-1185">Reference proteome</keyword>
<proteinExistence type="inferred from homology"/>
<dbReference type="KEGG" id="scac:106086453"/>
<dbReference type="InterPro" id="IPR005521">
    <property type="entry name" value="Attacin_C"/>
</dbReference>
<evidence type="ECO:0000313" key="10">
    <source>
        <dbReference type="EnsemblMetazoa" id="SCAU002475-PA"/>
    </source>
</evidence>
<accession>A0A1I8NVT5</accession>
<dbReference type="Proteomes" id="UP000095300">
    <property type="component" value="Unassembled WGS sequence"/>
</dbReference>
<keyword evidence="5" id="KW-0399">Innate immunity</keyword>
<evidence type="ECO:0000256" key="4">
    <source>
        <dbReference type="ARBA" id="ARBA00022529"/>
    </source>
</evidence>
<organism evidence="10 11">
    <name type="scientific">Stomoxys calcitrans</name>
    <name type="common">Stable fly</name>
    <name type="synonym">Conops calcitrans</name>
    <dbReference type="NCBI Taxonomy" id="35570"/>
    <lineage>
        <taxon>Eukaryota</taxon>
        <taxon>Metazoa</taxon>
        <taxon>Ecdysozoa</taxon>
        <taxon>Arthropoda</taxon>
        <taxon>Hexapoda</taxon>
        <taxon>Insecta</taxon>
        <taxon>Pterygota</taxon>
        <taxon>Neoptera</taxon>
        <taxon>Endopterygota</taxon>
        <taxon>Diptera</taxon>
        <taxon>Brachycera</taxon>
        <taxon>Muscomorpha</taxon>
        <taxon>Muscoidea</taxon>
        <taxon>Muscidae</taxon>
        <taxon>Stomoxys</taxon>
    </lineage>
</organism>
<dbReference type="GO" id="GO:0045087">
    <property type="term" value="P:innate immune response"/>
    <property type="evidence" value="ECO:0007669"/>
    <property type="project" value="UniProtKB-KW"/>
</dbReference>
<keyword evidence="6" id="KW-0391">Immunity</keyword>
<dbReference type="EnsemblMetazoa" id="SCAU002475-RA">
    <property type="protein sequence ID" value="SCAU002475-PA"/>
    <property type="gene ID" value="SCAU002475"/>
</dbReference>
<keyword evidence="4" id="KW-0929">Antimicrobial</keyword>
<dbReference type="VEuPathDB" id="VectorBase:SCAU002475"/>
<dbReference type="GO" id="GO:0042742">
    <property type="term" value="P:defense response to bacterium"/>
    <property type="evidence" value="ECO:0007669"/>
    <property type="project" value="UniProtKB-KW"/>
</dbReference>
<evidence type="ECO:0000256" key="7">
    <source>
        <dbReference type="ARBA" id="ARBA00023022"/>
    </source>
</evidence>
<feature type="signal peptide" evidence="8">
    <location>
        <begin position="1"/>
        <end position="19"/>
    </location>
</feature>
<dbReference type="AlphaFoldDB" id="A0A1I8NVT5"/>
<evidence type="ECO:0000256" key="8">
    <source>
        <dbReference type="SAM" id="SignalP"/>
    </source>
</evidence>
<sequence length="239" mass="25550">MKTIHFMAICFGMVTIAIAYPQRAQLQRLPYYHPPPFVADPTHRLRRSADNVPLSKGVSITSNSASGNIYSGTSNKVGATVTQSQTHFPSGKIAEGSSGSIDWSNAHGVGASVSRDINKGVSDTFSKSLNVNLFQNDNNRLDAIYSQSHIKQDNGFKFDRTSGNLNWSNAGGHGANAGLSRFEGFGKQATVGAHTNLFTSNDGNTRINAYGSGSKWLSGPMENRQEFGVGISGSHSFCG</sequence>
<reference evidence="10" key="1">
    <citation type="submission" date="2020-05" db="UniProtKB">
        <authorList>
            <consortium name="EnsemblMetazoa"/>
        </authorList>
    </citation>
    <scope>IDENTIFICATION</scope>
    <source>
        <strain evidence="10">USDA</strain>
    </source>
</reference>
<evidence type="ECO:0000256" key="1">
    <source>
        <dbReference type="ARBA" id="ARBA00004613"/>
    </source>
</evidence>
<evidence type="ECO:0000256" key="5">
    <source>
        <dbReference type="ARBA" id="ARBA00022588"/>
    </source>
</evidence>
<keyword evidence="7" id="KW-0044">Antibiotic</keyword>
<protein>
    <recommendedName>
        <fullName evidence="9">Attacin C-terminal domain-containing protein</fullName>
    </recommendedName>
</protein>
<feature type="chain" id="PRO_5009325567" description="Attacin C-terminal domain-containing protein" evidence="8">
    <location>
        <begin position="20"/>
        <end position="239"/>
    </location>
</feature>
<dbReference type="GO" id="GO:0005576">
    <property type="term" value="C:extracellular region"/>
    <property type="evidence" value="ECO:0007669"/>
    <property type="project" value="UniProtKB-SubCell"/>
</dbReference>
<dbReference type="Pfam" id="PF03769">
    <property type="entry name" value="Attacin_C"/>
    <property type="match status" value="1"/>
</dbReference>
<name>A0A1I8NVT5_STOCA</name>
<gene>
    <name evidence="10" type="primary">106086453</name>
</gene>
<dbReference type="OrthoDB" id="7441167at2759"/>
<evidence type="ECO:0000259" key="9">
    <source>
        <dbReference type="Pfam" id="PF03769"/>
    </source>
</evidence>
<comment type="subcellular location">
    <subcellularLocation>
        <location evidence="1">Secreted</location>
    </subcellularLocation>
</comment>
<evidence type="ECO:0000256" key="3">
    <source>
        <dbReference type="ARBA" id="ARBA00022525"/>
    </source>
</evidence>